<evidence type="ECO:0000313" key="1">
    <source>
        <dbReference type="EMBL" id="XCD06743.1"/>
    </source>
</evidence>
<sequence length="79" mass="9763">MVTITGIKKEKVLEVIRRNKKMKRWQEFNYIFNEDKSLDEWALEILHNKITENAGNTNFSWYEMLEDIKKWLNEEWELL</sequence>
<accession>A0AAU8B3B2</accession>
<dbReference type="EMBL" id="PP511706">
    <property type="protein sequence ID" value="XCD06743.1"/>
    <property type="molecule type" value="Genomic_DNA"/>
</dbReference>
<reference evidence="1" key="1">
    <citation type="submission" date="2024-03" db="EMBL/GenBank/DDBJ databases">
        <title>Diverse circular DNA viruses in blood, oral, and fecal samples of captive lemurs.</title>
        <authorList>
            <person name="Paietta E.N."/>
            <person name="Kraberger S."/>
            <person name="Lund M.C."/>
            <person name="Custer J.M."/>
            <person name="Vargas K.M."/>
            <person name="Ehmke E.E."/>
            <person name="Yoder A.D."/>
            <person name="Varsani A."/>
        </authorList>
    </citation>
    <scope>NUCLEOTIDE SEQUENCE</scope>
    <source>
        <strain evidence="1">Duke_26_2</strain>
    </source>
</reference>
<protein>
    <submittedName>
        <fullName evidence="1">Uncharacterized protein</fullName>
    </submittedName>
</protein>
<organism evidence="1">
    <name type="scientific">Dulem virus 30</name>
    <dbReference type="NCBI Taxonomy" id="3145748"/>
    <lineage>
        <taxon>Viruses</taxon>
        <taxon>Duplodnaviria</taxon>
        <taxon>Heunggongvirae</taxon>
        <taxon>Uroviricota</taxon>
        <taxon>Caudoviricetes</taxon>
    </lineage>
</organism>
<proteinExistence type="predicted"/>
<name>A0AAU8B3B2_9CAUD</name>